<keyword evidence="6 8" id="KW-1133">Transmembrane helix</keyword>
<keyword evidence="3" id="KW-0645">Protease</keyword>
<comment type="caution">
    <text evidence="9">The sequence shown here is derived from an EMBL/GenBank/DDBJ whole genome shotgun (WGS) entry which is preliminary data.</text>
</comment>
<organism evidence="9 10">
    <name type="scientific">Jutongia huaianensis</name>
    <dbReference type="NCBI Taxonomy" id="2763668"/>
    <lineage>
        <taxon>Bacteria</taxon>
        <taxon>Bacillati</taxon>
        <taxon>Bacillota</taxon>
        <taxon>Clostridia</taxon>
        <taxon>Lachnospirales</taxon>
        <taxon>Lachnospiraceae</taxon>
        <taxon>Jutongia</taxon>
    </lineage>
</organism>
<evidence type="ECO:0000256" key="2">
    <source>
        <dbReference type="ARBA" id="ARBA00022654"/>
    </source>
</evidence>
<feature type="transmembrane region" description="Helical" evidence="8">
    <location>
        <begin position="156"/>
        <end position="173"/>
    </location>
</feature>
<evidence type="ECO:0000256" key="7">
    <source>
        <dbReference type="ARBA" id="ARBA00023136"/>
    </source>
</evidence>
<evidence type="ECO:0000256" key="5">
    <source>
        <dbReference type="ARBA" id="ARBA00022801"/>
    </source>
</evidence>
<keyword evidence="2" id="KW-0673">Quorum sensing</keyword>
<feature type="transmembrane region" description="Helical" evidence="8">
    <location>
        <begin position="179"/>
        <end position="197"/>
    </location>
</feature>
<evidence type="ECO:0000256" key="3">
    <source>
        <dbReference type="ARBA" id="ARBA00022670"/>
    </source>
</evidence>
<accession>A0ABR7N4Q5</accession>
<evidence type="ECO:0000256" key="8">
    <source>
        <dbReference type="SAM" id="Phobius"/>
    </source>
</evidence>
<keyword evidence="10" id="KW-1185">Reference proteome</keyword>
<evidence type="ECO:0000313" key="9">
    <source>
        <dbReference type="EMBL" id="MBC8563529.1"/>
    </source>
</evidence>
<evidence type="ECO:0000256" key="1">
    <source>
        <dbReference type="ARBA" id="ARBA00022475"/>
    </source>
</evidence>
<gene>
    <name evidence="9" type="ORF">H8704_13010</name>
</gene>
<dbReference type="InterPro" id="IPR006741">
    <property type="entry name" value="AgrB"/>
</dbReference>
<dbReference type="Pfam" id="PF04647">
    <property type="entry name" value="AgrB"/>
    <property type="match status" value="1"/>
</dbReference>
<dbReference type="SMART" id="SM00793">
    <property type="entry name" value="AgrB"/>
    <property type="match status" value="1"/>
</dbReference>
<keyword evidence="4 8" id="KW-0812">Transmembrane</keyword>
<name>A0ABR7N4Q5_9FIRM</name>
<keyword evidence="5" id="KW-0378">Hydrolase</keyword>
<evidence type="ECO:0000256" key="4">
    <source>
        <dbReference type="ARBA" id="ARBA00022692"/>
    </source>
</evidence>
<dbReference type="EMBL" id="JACRSX010000024">
    <property type="protein sequence ID" value="MBC8563529.1"/>
    <property type="molecule type" value="Genomic_DNA"/>
</dbReference>
<dbReference type="Proteomes" id="UP000606193">
    <property type="component" value="Unassembled WGS sequence"/>
</dbReference>
<sequence length="210" mass="24532">MMKLSWKKCDYWNKLNEIITEKLIILFSTKQYCDENMEAKVKYTLHVFLNETQKMILLVICFFYEKRLLELGVLFCTIALFRSYVGGVHCNTVGGCFLMSLFSFHAMIGLANVISYNCDIQNLICVFAIVVIWRGAPIQSVQRPVYNREKRLQFKAQAITVICSIIMITAYIPVYYRKLIISAVFYQTLEAMVVLMVRRFRKKQLQATPQ</sequence>
<keyword evidence="1" id="KW-1003">Cell membrane</keyword>
<reference evidence="9 10" key="1">
    <citation type="submission" date="2020-08" db="EMBL/GenBank/DDBJ databases">
        <title>Genome public.</title>
        <authorList>
            <person name="Liu C."/>
            <person name="Sun Q."/>
        </authorList>
    </citation>
    <scope>NUCLEOTIDE SEQUENCE [LARGE SCALE GENOMIC DNA]</scope>
    <source>
        <strain evidence="9 10">NSJ-37</strain>
    </source>
</reference>
<evidence type="ECO:0000256" key="6">
    <source>
        <dbReference type="ARBA" id="ARBA00022989"/>
    </source>
</evidence>
<feature type="transmembrane region" description="Helical" evidence="8">
    <location>
        <begin position="120"/>
        <end position="136"/>
    </location>
</feature>
<evidence type="ECO:0000313" key="10">
    <source>
        <dbReference type="Proteomes" id="UP000606193"/>
    </source>
</evidence>
<proteinExistence type="predicted"/>
<keyword evidence="7 8" id="KW-0472">Membrane</keyword>
<dbReference type="RefSeq" id="WP_249298550.1">
    <property type="nucleotide sequence ID" value="NZ_JACRSX010000024.1"/>
</dbReference>
<feature type="transmembrane region" description="Helical" evidence="8">
    <location>
        <begin position="93"/>
        <end position="114"/>
    </location>
</feature>
<protein>
    <submittedName>
        <fullName evidence="9">Accessory gene regulator B family protein</fullName>
    </submittedName>
</protein>